<feature type="signal peptide" evidence="10">
    <location>
        <begin position="1"/>
        <end position="26"/>
    </location>
</feature>
<name>A0A8J4Y0V8_CHIOP</name>
<feature type="domain" description="PKD/Chitinase" evidence="11">
    <location>
        <begin position="263"/>
        <end position="350"/>
    </location>
</feature>
<evidence type="ECO:0000259" key="11">
    <source>
        <dbReference type="SMART" id="SM00089"/>
    </source>
</evidence>
<evidence type="ECO:0000256" key="10">
    <source>
        <dbReference type="SAM" id="SignalP"/>
    </source>
</evidence>
<dbReference type="SUPFAM" id="SSF49299">
    <property type="entry name" value="PKD domain"/>
    <property type="match status" value="2"/>
</dbReference>
<dbReference type="Pfam" id="PF23597">
    <property type="entry name" value="KIAA0319_N"/>
    <property type="match status" value="1"/>
</dbReference>
<evidence type="ECO:0000256" key="7">
    <source>
        <dbReference type="ARBA" id="ARBA00023180"/>
    </source>
</evidence>
<sequence>MSWIHRVNSHSLIGGSSVVLLALVLAAVPCTSHSLDALLVKALHSTCPLLDPEVHHGRGVAENMSGKREVVASARDLSACVSACCSRVKCGVAVLQGEMCLALECHSLDACPLVPVNGSQAVVVQPGSDAEVVQQLSTNATHMESKDGVRPGEAVRVTDHRCEMYQGDCGPHGVCEPLGDRRKDGLCRCETSYQWDAALGGCVSISTKVPSAERTHTTTLSPPSTFTTQNASSAAVTPSPGKDTTSEPVVEKLLVKINNKTVELSEGSNIYKGEVTLSAFAIGGDSDHKYDKYEWQLLDPKSDDTGSVSDLRSQTITLSHLSQGVYVFKVEVTAAGAHGEAVGNVTVKLARHTNQPPKAIIAPPSQIIKLPTSAVIIDGSGSTDDDGIVSYAWETVTAPLGYKLKDSEQAGATLQLTDLMAGNYTIMLCVKDKEGLEGNATTFLNVIKETDYPPNANAGGDQIIYLPKTEIVVCGNQSTDDHGIEEWEWTKGPKDSGKAVDMQDTRTPFLHLSNLEEGHYQFILQVTDSLGQTSNTSVYVYVQQPSLAAPKANAGQDMQIVLPNTTVLLDGRGSTDTSLSTHWVWTQISGPNMAHLAYPNQSHTSASGLTKGEYQFLLTVWAAEDAGKNTSDLLAVTVRQEHNVVPKADAGGDFSVTLPVSAVVVDGSKSSDDVAVTRWLWERDATSLAAGHVINGSDHSPVLLFTGVVAGRYVWRLTVWDDQGASSSNTVSIIVKEGPHHLDEVRVVVGADMGTLSTTQLTTLLQKMELFLHTAERVVTIQLISLTGLPHTGKVSVTFVAHTGKAVMVGVEVVATLRHQVISDSSDLLDLPLLAVDTVVCQNNCSGHGECVEASRECHCRTWWMESFFRRHMGDGTQNCDWSVVYVFVIICMLVLVLGLGTWGMALLVSRKLVGRGRTRRKPPRYSLLSTHEETLKLQPRPGGGLLDSASESNSDVEIHFDSRVMKRRQEDKARNGYHRTARIRT</sequence>
<keyword evidence="4" id="KW-0677">Repeat</keyword>
<dbReference type="Proteomes" id="UP000770661">
    <property type="component" value="Unassembled WGS sequence"/>
</dbReference>
<feature type="domain" description="PKD/Chitinase" evidence="11">
    <location>
        <begin position="455"/>
        <end position="545"/>
    </location>
</feature>
<dbReference type="InterPro" id="IPR013980">
    <property type="entry name" value="MANSC_dom"/>
</dbReference>
<dbReference type="Pfam" id="PF22352">
    <property type="entry name" value="K319L-like_PKD"/>
    <property type="match status" value="5"/>
</dbReference>
<keyword evidence="3 9" id="KW-0812">Transmembrane</keyword>
<dbReference type="FunFam" id="2.60.40.10:FF:000257">
    <property type="entry name" value="Dyslexia-associated protein KIAA0319-like"/>
    <property type="match status" value="1"/>
</dbReference>
<organism evidence="12 13">
    <name type="scientific">Chionoecetes opilio</name>
    <name type="common">Atlantic snow crab</name>
    <name type="synonym">Cancer opilio</name>
    <dbReference type="NCBI Taxonomy" id="41210"/>
    <lineage>
        <taxon>Eukaryota</taxon>
        <taxon>Metazoa</taxon>
        <taxon>Ecdysozoa</taxon>
        <taxon>Arthropoda</taxon>
        <taxon>Crustacea</taxon>
        <taxon>Multicrustacea</taxon>
        <taxon>Malacostraca</taxon>
        <taxon>Eumalacostraca</taxon>
        <taxon>Eucarida</taxon>
        <taxon>Decapoda</taxon>
        <taxon>Pleocyemata</taxon>
        <taxon>Brachyura</taxon>
        <taxon>Eubrachyura</taxon>
        <taxon>Majoidea</taxon>
        <taxon>Majidae</taxon>
        <taxon>Chionoecetes</taxon>
    </lineage>
</organism>
<dbReference type="AlphaFoldDB" id="A0A8J4Y0V8"/>
<dbReference type="GO" id="GO:0031410">
    <property type="term" value="C:cytoplasmic vesicle"/>
    <property type="evidence" value="ECO:0007669"/>
    <property type="project" value="TreeGrafter"/>
</dbReference>
<proteinExistence type="predicted"/>
<evidence type="ECO:0000256" key="3">
    <source>
        <dbReference type="ARBA" id="ARBA00022692"/>
    </source>
</evidence>
<feature type="transmembrane region" description="Helical" evidence="9">
    <location>
        <begin position="885"/>
        <end position="910"/>
    </location>
</feature>
<feature type="domain" description="PKD/Chitinase" evidence="11">
    <location>
        <begin position="358"/>
        <end position="449"/>
    </location>
</feature>
<dbReference type="OrthoDB" id="536372at2759"/>
<dbReference type="PANTHER" id="PTHR46182:SF2">
    <property type="entry name" value="FI19480P1"/>
    <property type="match status" value="1"/>
</dbReference>
<feature type="chain" id="PRO_5035178660" evidence="10">
    <location>
        <begin position="27"/>
        <end position="986"/>
    </location>
</feature>
<feature type="region of interest" description="Disordered" evidence="8">
    <location>
        <begin position="213"/>
        <end position="247"/>
    </location>
</feature>
<dbReference type="InterPro" id="IPR022409">
    <property type="entry name" value="PKD/Chitinase_dom"/>
</dbReference>
<reference evidence="12" key="1">
    <citation type="submission" date="2020-07" db="EMBL/GenBank/DDBJ databases">
        <title>The High-quality genome of the commercially important snow crab, Chionoecetes opilio.</title>
        <authorList>
            <person name="Jeong J.-H."/>
            <person name="Ryu S."/>
        </authorList>
    </citation>
    <scope>NUCLEOTIDE SEQUENCE</scope>
    <source>
        <strain evidence="12">MADBK_172401_WGS</strain>
        <tissue evidence="12">Digestive gland</tissue>
    </source>
</reference>
<evidence type="ECO:0000256" key="8">
    <source>
        <dbReference type="SAM" id="MobiDB-lite"/>
    </source>
</evidence>
<feature type="compositionally biased region" description="Polar residues" evidence="8">
    <location>
        <begin position="229"/>
        <end position="247"/>
    </location>
</feature>
<evidence type="ECO:0000256" key="5">
    <source>
        <dbReference type="ARBA" id="ARBA00022989"/>
    </source>
</evidence>
<comment type="caution">
    <text evidence="12">The sequence shown here is derived from an EMBL/GenBank/DDBJ whole genome shotgun (WGS) entry which is preliminary data.</text>
</comment>
<dbReference type="GO" id="GO:0005886">
    <property type="term" value="C:plasma membrane"/>
    <property type="evidence" value="ECO:0007669"/>
    <property type="project" value="UniProtKB-SubCell"/>
</dbReference>
<dbReference type="FunFam" id="2.60.40.10:FF:000061">
    <property type="entry name" value="Dyslexia-associated protein KIAA0319 homolog"/>
    <property type="match status" value="2"/>
</dbReference>
<feature type="domain" description="PKD/Chitinase" evidence="11">
    <location>
        <begin position="651"/>
        <end position="738"/>
    </location>
</feature>
<dbReference type="InterPro" id="IPR013783">
    <property type="entry name" value="Ig-like_fold"/>
</dbReference>
<accession>A0A8J4Y0V8</accession>
<evidence type="ECO:0000256" key="9">
    <source>
        <dbReference type="SAM" id="Phobius"/>
    </source>
</evidence>
<feature type="compositionally biased region" description="Low complexity" evidence="8">
    <location>
        <begin position="217"/>
        <end position="228"/>
    </location>
</feature>
<keyword evidence="10" id="KW-0732">Signal</keyword>
<keyword evidence="7" id="KW-0325">Glycoprotein</keyword>
<dbReference type="EMBL" id="JACEEZ010019680">
    <property type="protein sequence ID" value="KAG0715464.1"/>
    <property type="molecule type" value="Genomic_DNA"/>
</dbReference>
<dbReference type="GO" id="GO:0001764">
    <property type="term" value="P:neuron migration"/>
    <property type="evidence" value="ECO:0007669"/>
    <property type="project" value="TreeGrafter"/>
</dbReference>
<keyword evidence="2" id="KW-1003">Cell membrane</keyword>
<dbReference type="PANTHER" id="PTHR46182">
    <property type="entry name" value="FI19480P1"/>
    <property type="match status" value="1"/>
</dbReference>
<keyword evidence="13" id="KW-1185">Reference proteome</keyword>
<comment type="subcellular location">
    <subcellularLocation>
        <location evidence="1">Cell membrane</location>
    </subcellularLocation>
</comment>
<dbReference type="SMART" id="SM00089">
    <property type="entry name" value="PKD"/>
    <property type="match status" value="4"/>
</dbReference>
<dbReference type="Gene3D" id="2.60.40.10">
    <property type="entry name" value="Immunoglobulins"/>
    <property type="match status" value="5"/>
</dbReference>
<keyword evidence="6 9" id="KW-0472">Membrane</keyword>
<evidence type="ECO:0000313" key="13">
    <source>
        <dbReference type="Proteomes" id="UP000770661"/>
    </source>
</evidence>
<evidence type="ECO:0000256" key="2">
    <source>
        <dbReference type="ARBA" id="ARBA00022475"/>
    </source>
</evidence>
<gene>
    <name evidence="12" type="ORF">GWK47_011879</name>
</gene>
<evidence type="ECO:0000256" key="6">
    <source>
        <dbReference type="ARBA" id="ARBA00023136"/>
    </source>
</evidence>
<evidence type="ECO:0000256" key="1">
    <source>
        <dbReference type="ARBA" id="ARBA00004236"/>
    </source>
</evidence>
<evidence type="ECO:0000256" key="4">
    <source>
        <dbReference type="ARBA" id="ARBA00022737"/>
    </source>
</evidence>
<dbReference type="InterPro" id="IPR029865">
    <property type="entry name" value="KIAA0319-like"/>
</dbReference>
<dbReference type="InterPro" id="IPR035986">
    <property type="entry name" value="PKD_dom_sf"/>
</dbReference>
<keyword evidence="5 9" id="KW-1133">Transmembrane helix</keyword>
<dbReference type="CDD" id="cd00146">
    <property type="entry name" value="PKD"/>
    <property type="match status" value="1"/>
</dbReference>
<protein>
    <submittedName>
        <fullName evidence="12">Dyslexia-associated protein KIAA0319-like protein</fullName>
    </submittedName>
</protein>
<evidence type="ECO:0000313" key="12">
    <source>
        <dbReference type="EMBL" id="KAG0715464.1"/>
    </source>
</evidence>